<proteinExistence type="predicted"/>
<sequence>MPSKSAVSVLTYVKLAVSFVLNTNRIIVKNVLVLANLVLMNAVRWLPKLSKPYFGSAEDTSSARVSSLRSQY</sequence>
<dbReference type="EMBL" id="CP014323">
    <property type="protein sequence ID" value="AMJ98592.1"/>
    <property type="molecule type" value="Genomic_DNA"/>
</dbReference>
<name>A0A126Q034_ALTMA</name>
<dbReference type="Proteomes" id="UP000063991">
    <property type="component" value="Chromosome"/>
</dbReference>
<evidence type="ECO:0000313" key="2">
    <source>
        <dbReference type="Proteomes" id="UP000063991"/>
    </source>
</evidence>
<reference evidence="1 2" key="1">
    <citation type="submission" date="2015-12" db="EMBL/GenBank/DDBJ databases">
        <authorList>
            <person name="Shamseldin A."/>
            <person name="Moawad H."/>
            <person name="Abd El-Rahim W.M."/>
            <person name="Sadowsky M.J."/>
        </authorList>
    </citation>
    <scope>NUCLEOTIDE SEQUENCE [LARGE SCALE GENOMIC DNA]</scope>
    <source>
        <strain evidence="1 2">D7</strain>
    </source>
</reference>
<evidence type="ECO:0000313" key="1">
    <source>
        <dbReference type="EMBL" id="AMJ98592.1"/>
    </source>
</evidence>
<accession>A0A126Q034</accession>
<gene>
    <name evidence="1" type="ORF">AVL55_10650</name>
</gene>
<protein>
    <submittedName>
        <fullName evidence="1">Uncharacterized protein</fullName>
    </submittedName>
</protein>
<dbReference type="AlphaFoldDB" id="A0A126Q034"/>
<organism evidence="1 2">
    <name type="scientific">Alteromonas macleodii</name>
    <name type="common">Pseudoalteromonas macleodii</name>
    <dbReference type="NCBI Taxonomy" id="28108"/>
    <lineage>
        <taxon>Bacteria</taxon>
        <taxon>Pseudomonadati</taxon>
        <taxon>Pseudomonadota</taxon>
        <taxon>Gammaproteobacteria</taxon>
        <taxon>Alteromonadales</taxon>
        <taxon>Alteromonadaceae</taxon>
        <taxon>Alteromonas/Salinimonas group</taxon>
        <taxon>Alteromonas</taxon>
    </lineage>
</organism>